<dbReference type="InterPro" id="IPR058952">
    <property type="entry name" value="Ig_CFAP47"/>
</dbReference>
<dbReference type="Proteomes" id="UP000233556">
    <property type="component" value="Unassembled WGS sequence"/>
</dbReference>
<reference evidence="3" key="2">
    <citation type="submission" date="2017-12" db="EMBL/GenBank/DDBJ databases">
        <title>Genome sequence of the Bar-tailed Godwit (Limosa lapponica baueri).</title>
        <authorList>
            <person name="Lima N.C.B."/>
            <person name="Parody-Merino A.M."/>
            <person name="Battley P.F."/>
            <person name="Fidler A.E."/>
            <person name="Prosdocimi F."/>
        </authorList>
    </citation>
    <scope>NUCLEOTIDE SEQUENCE [LARGE SCALE GENOMIC DNA]</scope>
</reference>
<sequence length="607" mass="67208">MCLNDQCEKGPAECGHGSGLEVCVERSGEDTIEIPIPITNPADNILQLSVVLENPSLCGEKAFTLGPKQTFLYQLLFCPAVVGTSDGSVIFLSDMVGEFWYALKLIVEKPLPTSLPEIECELGKWARLYIPLFNPTHETLELEIVNSNPSNFSTETDPKHFVIVAPHSTTEVPVQFCPTALGRGNHKASITFKCSQLKEWIFYLSGTGLPPQPMEPTSISARIGQRSAVVISFKNPTPENVVVDVMLTDQEQSSHHLSAPVLSKSTSKESVFHLLFKQKRGTRLAPKEKLDIPVLFMPDTMKMYKAVVVIHVMRENGENWPYEDSAEFNKDLKSSVTIAENGGIQGMLWIYPVHGIPEAPQQQLVPGFSTKVEFLYELQYQSNEIKSHLGALVGMHLIQRERDTESGIVTLIFNMVFAPNKPMRNEATLVVQCTTGGVWKFPILFIATQPEVDDVINIEAVGLNKESIVSFKLTSQTSNPEPFTAHFLAGSDPEFLVLPQAGELLPAGTVGTHITVGFKPRMYGKKHTATLVIETQSMQWMYEINGLPPQTVPPTRQAKVISTSSYIRSATVRQRNFLHENLKLKTTGVSSPIKGAPLVLRTKSRKL</sequence>
<dbReference type="OrthoDB" id="10060824at2759"/>
<keyword evidence="2" id="KW-0969">Cilium</keyword>
<dbReference type="PANTHER" id="PTHR45912:SF3">
    <property type="entry name" value="CILIA- AND FLAGELLA-ASSOCIATED PROTEIN 47"/>
    <property type="match status" value="1"/>
</dbReference>
<dbReference type="PANTHER" id="PTHR45912">
    <property type="entry name" value="CILIA- AND FLAGELLA-ASSOCIATED PROTEIN 47"/>
    <property type="match status" value="1"/>
</dbReference>
<organism evidence="2 3">
    <name type="scientific">Limosa lapponica baueri</name>
    <dbReference type="NCBI Taxonomy" id="1758121"/>
    <lineage>
        <taxon>Eukaryota</taxon>
        <taxon>Metazoa</taxon>
        <taxon>Chordata</taxon>
        <taxon>Craniata</taxon>
        <taxon>Vertebrata</taxon>
        <taxon>Euteleostomi</taxon>
        <taxon>Archelosauria</taxon>
        <taxon>Archosauria</taxon>
        <taxon>Dinosauria</taxon>
        <taxon>Saurischia</taxon>
        <taxon>Theropoda</taxon>
        <taxon>Coelurosauria</taxon>
        <taxon>Aves</taxon>
        <taxon>Neognathae</taxon>
        <taxon>Neoaves</taxon>
        <taxon>Charadriiformes</taxon>
        <taxon>Scolopacidae</taxon>
        <taxon>Limosa</taxon>
    </lineage>
</organism>
<protein>
    <submittedName>
        <fullName evidence="2">Cilia-and flagella-associated protein 47</fullName>
    </submittedName>
</protein>
<evidence type="ECO:0000313" key="2">
    <source>
        <dbReference type="EMBL" id="PKU45532.1"/>
    </source>
</evidence>
<proteinExistence type="predicted"/>
<dbReference type="Gene3D" id="2.60.40.10">
    <property type="entry name" value="Immunoglobulins"/>
    <property type="match status" value="1"/>
</dbReference>
<dbReference type="Pfam" id="PF26579">
    <property type="entry name" value="Ig_CFAP47"/>
    <property type="match status" value="1"/>
</dbReference>
<dbReference type="AlphaFoldDB" id="A0A2I0UHK7"/>
<keyword evidence="2" id="KW-0966">Cell projection</keyword>
<evidence type="ECO:0000259" key="1">
    <source>
        <dbReference type="Pfam" id="PF26579"/>
    </source>
</evidence>
<keyword evidence="3" id="KW-1185">Reference proteome</keyword>
<keyword evidence="2" id="KW-0282">Flagellum</keyword>
<name>A0A2I0UHK7_LIMLA</name>
<dbReference type="InterPro" id="IPR013783">
    <property type="entry name" value="Ig-like_fold"/>
</dbReference>
<accession>A0A2I0UHK7</accession>
<evidence type="ECO:0000313" key="3">
    <source>
        <dbReference type="Proteomes" id="UP000233556"/>
    </source>
</evidence>
<dbReference type="GO" id="GO:0005929">
    <property type="term" value="C:cilium"/>
    <property type="evidence" value="ECO:0007669"/>
    <property type="project" value="TreeGrafter"/>
</dbReference>
<feature type="domain" description="CFAP47-like immunoglobulin-like" evidence="1">
    <location>
        <begin position="367"/>
        <end position="448"/>
    </location>
</feature>
<gene>
    <name evidence="2" type="ORF">llap_4178</name>
</gene>
<dbReference type="EMBL" id="KZ505755">
    <property type="protein sequence ID" value="PKU45532.1"/>
    <property type="molecule type" value="Genomic_DNA"/>
</dbReference>
<reference evidence="3" key="1">
    <citation type="submission" date="2017-11" db="EMBL/GenBank/DDBJ databases">
        <authorList>
            <person name="Lima N.C."/>
            <person name="Parody-Merino A.M."/>
            <person name="Battley P.F."/>
            <person name="Fidler A.E."/>
            <person name="Prosdocimi F."/>
        </authorList>
    </citation>
    <scope>NUCLEOTIDE SEQUENCE [LARGE SCALE GENOMIC DNA]</scope>
</reference>
<dbReference type="GO" id="GO:0007288">
    <property type="term" value="P:sperm axoneme assembly"/>
    <property type="evidence" value="ECO:0007669"/>
    <property type="project" value="TreeGrafter"/>
</dbReference>